<keyword evidence="2" id="KW-1185">Reference proteome</keyword>
<evidence type="ECO:0000313" key="1">
    <source>
        <dbReference type="EMBL" id="CAG8604831.1"/>
    </source>
</evidence>
<name>A0A9N9GGN9_9GLOM</name>
<feature type="non-terminal residue" evidence="1">
    <location>
        <position position="444"/>
    </location>
</feature>
<dbReference type="Proteomes" id="UP000789706">
    <property type="component" value="Unassembled WGS sequence"/>
</dbReference>
<evidence type="ECO:0000313" key="2">
    <source>
        <dbReference type="Proteomes" id="UP000789706"/>
    </source>
</evidence>
<proteinExistence type="predicted"/>
<gene>
    <name evidence="1" type="ORF">DEBURN_LOCUS9699</name>
</gene>
<dbReference type="AlphaFoldDB" id="A0A9N9GGN9"/>
<protein>
    <submittedName>
        <fullName evidence="1">1323_t:CDS:1</fullName>
    </submittedName>
</protein>
<sequence>MITKISTEVLILILNNVQSTQDLYSSLLVNRIWCKATIPILWELPFGQEYFMDDKLKKKALCIRTYISCMDTKVRNLLIQNGFDLSSSPPQATFDYPSFIFKLIIERCKFVDSLSVLMRFSREFQNYSDLIDLILKLPGALEVFKKLESFTSTIRRHDNQIGSLYESLTLICDNILNMNLELDTYSQVQLLVKLINVQKRLKNLSIVAHYSRDCNSLLWAIISQKETLKRLRLYSVNFCQFEQKLLPIGQFISLQEFYIEDCSELRNPNCLLLASSFTQLSSFHYTHSGNSNNAYPQEFIIKILETANSNLKKFYLDLYSAITFDIFSAILNYCTKITELSLYNLSSEQVIAILNNNFNELRSFSFDFGKRFDANELLYQMAENVPELLENIEFRMGIFSADSLRKFFEGWCRKGRGRNKKIIVKRMGQSRLSDEHFKVIEEYG</sequence>
<reference evidence="1" key="1">
    <citation type="submission" date="2021-06" db="EMBL/GenBank/DDBJ databases">
        <authorList>
            <person name="Kallberg Y."/>
            <person name="Tangrot J."/>
            <person name="Rosling A."/>
        </authorList>
    </citation>
    <scope>NUCLEOTIDE SEQUENCE</scope>
    <source>
        <strain evidence="1">AZ414A</strain>
    </source>
</reference>
<organism evidence="1 2">
    <name type="scientific">Diversispora eburnea</name>
    <dbReference type="NCBI Taxonomy" id="1213867"/>
    <lineage>
        <taxon>Eukaryota</taxon>
        <taxon>Fungi</taxon>
        <taxon>Fungi incertae sedis</taxon>
        <taxon>Mucoromycota</taxon>
        <taxon>Glomeromycotina</taxon>
        <taxon>Glomeromycetes</taxon>
        <taxon>Diversisporales</taxon>
        <taxon>Diversisporaceae</taxon>
        <taxon>Diversispora</taxon>
    </lineage>
</organism>
<dbReference type="InterPro" id="IPR032675">
    <property type="entry name" value="LRR_dom_sf"/>
</dbReference>
<dbReference type="EMBL" id="CAJVPK010002033">
    <property type="protein sequence ID" value="CAG8604831.1"/>
    <property type="molecule type" value="Genomic_DNA"/>
</dbReference>
<dbReference type="Gene3D" id="3.80.10.10">
    <property type="entry name" value="Ribonuclease Inhibitor"/>
    <property type="match status" value="1"/>
</dbReference>
<comment type="caution">
    <text evidence="1">The sequence shown here is derived from an EMBL/GenBank/DDBJ whole genome shotgun (WGS) entry which is preliminary data.</text>
</comment>
<dbReference type="OrthoDB" id="2631350at2759"/>
<accession>A0A9N9GGN9</accession>